<name>A0ABR1YR36_9PEZI</name>
<protein>
    <recommendedName>
        <fullName evidence="6">C2H2-type domain-containing protein</fullName>
    </recommendedName>
</protein>
<keyword evidence="1" id="KW-0479">Metal-binding</keyword>
<sequence>MAFKEEERPCPQARIARRLSRTSEAESYAKSTLNSVFADESQSESDSESDNSSPENENHRRDAELADSGPNFDDDDDAAPPGVFEYLEQSADVAATATATSPTTAPVQSYNKNSSGQWECATCGQKFGRKFHLKRHLTSHIGNRPFQCGICSATFARSDVLAKHRQTHLVQPEKNESQETFEEQPPALPKATPPSPRVAQTADELSFCLEIARESSNHGTHSEIVKGVKRHTDQDEKRRQEREKGVTMGLRLQAGLVPQRTFIWIRATYEKQYAGQQVSWNPTSNPCAIVRANMAIIDQVPEGGHLFIFVRSTSGLSLDRCSFKGFVEVVSQKLDNFTMGFPAITLADFTQHTRWLPFPGLGLVIIFPKRELCAFFLEDQPNADIEAFIDILERED</sequence>
<dbReference type="Proteomes" id="UP001492380">
    <property type="component" value="Unassembled WGS sequence"/>
</dbReference>
<gene>
    <name evidence="7" type="ORF">HDK90DRAFT_244795</name>
</gene>
<reference evidence="7 8" key="1">
    <citation type="submission" date="2024-04" db="EMBL/GenBank/DDBJ databases">
        <title>Phyllosticta paracitricarpa is synonymous to the EU quarantine fungus P. citricarpa based on phylogenomic analyses.</title>
        <authorList>
            <consortium name="Lawrence Berkeley National Laboratory"/>
            <person name="Van Ingen-Buijs V.A."/>
            <person name="Van Westerhoven A.C."/>
            <person name="Haridas S."/>
            <person name="Skiadas P."/>
            <person name="Martin F."/>
            <person name="Groenewald J.Z."/>
            <person name="Crous P.W."/>
            <person name="Seidl M.F."/>
        </authorList>
    </citation>
    <scope>NUCLEOTIDE SEQUENCE [LARGE SCALE GENOMIC DNA]</scope>
    <source>
        <strain evidence="7 8">CBS 123374</strain>
    </source>
</reference>
<dbReference type="PANTHER" id="PTHR23235">
    <property type="entry name" value="KRUEPPEL-LIKE TRANSCRIPTION FACTOR"/>
    <property type="match status" value="1"/>
</dbReference>
<evidence type="ECO:0000256" key="3">
    <source>
        <dbReference type="ARBA" id="ARBA00022833"/>
    </source>
</evidence>
<accession>A0ABR1YR36</accession>
<feature type="region of interest" description="Disordered" evidence="5">
    <location>
        <begin position="166"/>
        <end position="197"/>
    </location>
</feature>
<proteinExistence type="predicted"/>
<dbReference type="SMART" id="SM00355">
    <property type="entry name" value="ZnF_C2H2"/>
    <property type="match status" value="2"/>
</dbReference>
<feature type="compositionally biased region" description="Low complexity" evidence="5">
    <location>
        <begin position="95"/>
        <end position="106"/>
    </location>
</feature>
<feature type="region of interest" description="Disordered" evidence="5">
    <location>
        <begin position="218"/>
        <end position="244"/>
    </location>
</feature>
<dbReference type="Pfam" id="PF00096">
    <property type="entry name" value="zf-C2H2"/>
    <property type="match status" value="2"/>
</dbReference>
<dbReference type="InterPro" id="IPR013087">
    <property type="entry name" value="Znf_C2H2_type"/>
</dbReference>
<feature type="domain" description="C2H2-type" evidence="6">
    <location>
        <begin position="118"/>
        <end position="145"/>
    </location>
</feature>
<evidence type="ECO:0000256" key="1">
    <source>
        <dbReference type="ARBA" id="ARBA00022723"/>
    </source>
</evidence>
<evidence type="ECO:0000259" key="6">
    <source>
        <dbReference type="PROSITE" id="PS50157"/>
    </source>
</evidence>
<comment type="caution">
    <text evidence="7">The sequence shown here is derived from an EMBL/GenBank/DDBJ whole genome shotgun (WGS) entry which is preliminary data.</text>
</comment>
<feature type="compositionally biased region" description="Pro residues" evidence="5">
    <location>
        <begin position="186"/>
        <end position="196"/>
    </location>
</feature>
<organism evidence="7 8">
    <name type="scientific">Phyllosticta capitalensis</name>
    <dbReference type="NCBI Taxonomy" id="121624"/>
    <lineage>
        <taxon>Eukaryota</taxon>
        <taxon>Fungi</taxon>
        <taxon>Dikarya</taxon>
        <taxon>Ascomycota</taxon>
        <taxon>Pezizomycotina</taxon>
        <taxon>Dothideomycetes</taxon>
        <taxon>Dothideomycetes incertae sedis</taxon>
        <taxon>Botryosphaeriales</taxon>
        <taxon>Phyllostictaceae</taxon>
        <taxon>Phyllosticta</taxon>
    </lineage>
</organism>
<dbReference type="InterPro" id="IPR036236">
    <property type="entry name" value="Znf_C2H2_sf"/>
</dbReference>
<feature type="domain" description="C2H2-type" evidence="6">
    <location>
        <begin position="146"/>
        <end position="173"/>
    </location>
</feature>
<feature type="region of interest" description="Disordered" evidence="5">
    <location>
        <begin position="1"/>
        <end position="82"/>
    </location>
</feature>
<evidence type="ECO:0000313" key="8">
    <source>
        <dbReference type="Proteomes" id="UP001492380"/>
    </source>
</evidence>
<keyword evidence="2 4" id="KW-0863">Zinc-finger</keyword>
<dbReference type="PANTHER" id="PTHR23235:SF120">
    <property type="entry name" value="KRUPPEL-LIKE FACTOR 15"/>
    <property type="match status" value="1"/>
</dbReference>
<keyword evidence="3" id="KW-0862">Zinc</keyword>
<evidence type="ECO:0000313" key="7">
    <source>
        <dbReference type="EMBL" id="KAK8235435.1"/>
    </source>
</evidence>
<feature type="region of interest" description="Disordered" evidence="5">
    <location>
        <begin position="95"/>
        <end position="114"/>
    </location>
</feature>
<dbReference type="SUPFAM" id="SSF57667">
    <property type="entry name" value="beta-beta-alpha zinc fingers"/>
    <property type="match status" value="1"/>
</dbReference>
<evidence type="ECO:0000256" key="2">
    <source>
        <dbReference type="ARBA" id="ARBA00022771"/>
    </source>
</evidence>
<keyword evidence="8" id="KW-1185">Reference proteome</keyword>
<evidence type="ECO:0000256" key="5">
    <source>
        <dbReference type="SAM" id="MobiDB-lite"/>
    </source>
</evidence>
<evidence type="ECO:0000256" key="4">
    <source>
        <dbReference type="PROSITE-ProRule" id="PRU00042"/>
    </source>
</evidence>
<dbReference type="Gene3D" id="3.30.160.60">
    <property type="entry name" value="Classic Zinc Finger"/>
    <property type="match status" value="2"/>
</dbReference>
<dbReference type="PROSITE" id="PS00028">
    <property type="entry name" value="ZINC_FINGER_C2H2_1"/>
    <property type="match status" value="2"/>
</dbReference>
<dbReference type="EMBL" id="JBBWRZ010000005">
    <property type="protein sequence ID" value="KAK8235435.1"/>
    <property type="molecule type" value="Genomic_DNA"/>
</dbReference>
<dbReference type="PROSITE" id="PS50157">
    <property type="entry name" value="ZINC_FINGER_C2H2_2"/>
    <property type="match status" value="2"/>
</dbReference>